<keyword evidence="2" id="KW-0456">Lyase</keyword>
<dbReference type="GO" id="GO:0016829">
    <property type="term" value="F:lyase activity"/>
    <property type="evidence" value="ECO:0007669"/>
    <property type="project" value="UniProtKB-KW"/>
</dbReference>
<dbReference type="OrthoDB" id="1581485at2759"/>
<reference evidence="2" key="1">
    <citation type="submission" date="2025-08" db="UniProtKB">
        <authorList>
            <consortium name="RefSeq"/>
        </authorList>
    </citation>
    <scope>IDENTIFICATION</scope>
    <source>
        <tissue evidence="2">Leaf</tissue>
    </source>
</reference>
<evidence type="ECO:0000313" key="1">
    <source>
        <dbReference type="Proteomes" id="UP000087766"/>
    </source>
</evidence>
<accession>A0A3Q0EPZ0</accession>
<dbReference type="Proteomes" id="UP000087766">
    <property type="component" value="Unplaced"/>
</dbReference>
<name>A0A3Q0EPZ0_VIGRR</name>
<keyword evidence="1" id="KW-1185">Reference proteome</keyword>
<protein>
    <submittedName>
        <fullName evidence="2">Probable pectate lyase 1</fullName>
    </submittedName>
</protein>
<dbReference type="Gramene" id="Vradi0195s00120.1">
    <property type="protein sequence ID" value="Vradi0195s00120.1"/>
    <property type="gene ID" value="Vradi0195s00120"/>
</dbReference>
<dbReference type="STRING" id="3916.A0A3Q0EPZ0"/>
<evidence type="ECO:0000313" key="2">
    <source>
        <dbReference type="RefSeq" id="XP_022632272.1"/>
    </source>
</evidence>
<sequence>MKRVDTQQLKWKGYNWRAEGGILRNGAFFVASSEGLEVKYERKPTTMNLSQPIISLFSPCPPVFLEMPGTTTSECGAEDLVMNLWSPAWNH</sequence>
<dbReference type="GeneID" id="111240799"/>
<organism evidence="1 2">
    <name type="scientific">Vigna radiata var. radiata</name>
    <name type="common">Mung bean</name>
    <name type="synonym">Phaseolus aureus</name>
    <dbReference type="NCBI Taxonomy" id="3916"/>
    <lineage>
        <taxon>Eukaryota</taxon>
        <taxon>Viridiplantae</taxon>
        <taxon>Streptophyta</taxon>
        <taxon>Embryophyta</taxon>
        <taxon>Tracheophyta</taxon>
        <taxon>Spermatophyta</taxon>
        <taxon>Magnoliopsida</taxon>
        <taxon>eudicotyledons</taxon>
        <taxon>Gunneridae</taxon>
        <taxon>Pentapetalae</taxon>
        <taxon>rosids</taxon>
        <taxon>fabids</taxon>
        <taxon>Fabales</taxon>
        <taxon>Fabaceae</taxon>
        <taxon>Papilionoideae</taxon>
        <taxon>50 kb inversion clade</taxon>
        <taxon>NPAAA clade</taxon>
        <taxon>indigoferoid/millettioid clade</taxon>
        <taxon>Phaseoleae</taxon>
        <taxon>Vigna</taxon>
    </lineage>
</organism>
<dbReference type="RefSeq" id="XP_022632272.1">
    <property type="nucleotide sequence ID" value="XM_022776551.1"/>
</dbReference>
<proteinExistence type="predicted"/>
<dbReference type="AlphaFoldDB" id="A0A3Q0EPZ0"/>
<gene>
    <name evidence="2" type="primary">LOC111240799</name>
</gene>
<dbReference type="KEGG" id="vra:111240799"/>